<keyword evidence="1" id="KW-0812">Transmembrane</keyword>
<proteinExistence type="predicted"/>
<name>A0A3B1BG21_9ZZZZ</name>
<dbReference type="PANTHER" id="PTHR19271">
    <property type="entry name" value="CYTOCHROME B"/>
    <property type="match status" value="1"/>
</dbReference>
<feature type="domain" description="Cytochrome b/b6 N-terminal region profile" evidence="2">
    <location>
        <begin position="4"/>
        <end position="210"/>
    </location>
</feature>
<dbReference type="PROSITE" id="PS51002">
    <property type="entry name" value="CYTB_NTER"/>
    <property type="match status" value="1"/>
</dbReference>
<evidence type="ECO:0000256" key="1">
    <source>
        <dbReference type="SAM" id="Phobius"/>
    </source>
</evidence>
<dbReference type="InterPro" id="IPR005797">
    <property type="entry name" value="Cyt_b/b6_N"/>
</dbReference>
<dbReference type="GO" id="GO:0022904">
    <property type="term" value="P:respiratory electron transport chain"/>
    <property type="evidence" value="ECO:0007669"/>
    <property type="project" value="InterPro"/>
</dbReference>
<dbReference type="InterPro" id="IPR016174">
    <property type="entry name" value="Di-haem_cyt_TM"/>
</dbReference>
<feature type="transmembrane region" description="Helical" evidence="1">
    <location>
        <begin position="88"/>
        <end position="106"/>
    </location>
</feature>
<dbReference type="EMBL" id="UOGC01000047">
    <property type="protein sequence ID" value="VAX17216.1"/>
    <property type="molecule type" value="Genomic_DNA"/>
</dbReference>
<protein>
    <recommendedName>
        <fullName evidence="2">Cytochrome b/b6 N-terminal region profile domain-containing protein</fullName>
    </recommendedName>
</protein>
<gene>
    <name evidence="3" type="ORF">MNBD_NITROSPINAE01-1124</name>
</gene>
<evidence type="ECO:0000313" key="3">
    <source>
        <dbReference type="EMBL" id="VAX17216.1"/>
    </source>
</evidence>
<accession>A0A3B1BG21</accession>
<dbReference type="Pfam" id="PF00033">
    <property type="entry name" value="Cytochrome_B"/>
    <property type="match status" value="1"/>
</dbReference>
<dbReference type="GO" id="GO:0009055">
    <property type="term" value="F:electron transfer activity"/>
    <property type="evidence" value="ECO:0007669"/>
    <property type="project" value="InterPro"/>
</dbReference>
<dbReference type="AlphaFoldDB" id="A0A3B1BG21"/>
<organism evidence="3">
    <name type="scientific">hydrothermal vent metagenome</name>
    <dbReference type="NCBI Taxonomy" id="652676"/>
    <lineage>
        <taxon>unclassified sequences</taxon>
        <taxon>metagenomes</taxon>
        <taxon>ecological metagenomes</taxon>
    </lineage>
</organism>
<feature type="transmembrane region" description="Helical" evidence="1">
    <location>
        <begin position="32"/>
        <end position="59"/>
    </location>
</feature>
<dbReference type="PIRSF" id="PIRSF000032">
    <property type="entry name" value="Cytochrome_b6"/>
    <property type="match status" value="1"/>
</dbReference>
<feature type="transmembrane region" description="Helical" evidence="1">
    <location>
        <begin position="179"/>
        <end position="201"/>
    </location>
</feature>
<dbReference type="SUPFAM" id="SSF81342">
    <property type="entry name" value="Transmembrane di-heme cytochromes"/>
    <property type="match status" value="1"/>
</dbReference>
<dbReference type="GO" id="GO:0016491">
    <property type="term" value="F:oxidoreductase activity"/>
    <property type="evidence" value="ECO:0007669"/>
    <property type="project" value="InterPro"/>
</dbReference>
<keyword evidence="1" id="KW-0472">Membrane</keyword>
<dbReference type="Gene3D" id="1.20.810.10">
    <property type="entry name" value="Cytochrome Bc1 Complex, Chain C"/>
    <property type="match status" value="1"/>
</dbReference>
<dbReference type="GO" id="GO:0016020">
    <property type="term" value="C:membrane"/>
    <property type="evidence" value="ECO:0007669"/>
    <property type="project" value="InterPro"/>
</dbReference>
<sequence>MKTFIDWLDDRLGVLEFYQKHIAYPLPESFSFWHVFGGLTIGCISIQFITGFYMIMYYIPEPDMAHESIRSMCNNTDFGALFRNVHRWSATLGAVFLIIHAGHIMARRAFRPPRELNWWAGLLLGSLFVLFLITGIILPWDWRSYWELIIWADWLKVIPVVGGTLTDILLGNFSLGLSYAIHIILLPVLIFFVLAIHIILFRRIGMSDRV</sequence>
<keyword evidence="1" id="KW-1133">Transmembrane helix</keyword>
<feature type="transmembrane region" description="Helical" evidence="1">
    <location>
        <begin position="118"/>
        <end position="142"/>
    </location>
</feature>
<dbReference type="InterPro" id="IPR027387">
    <property type="entry name" value="Cytb/b6-like_sf"/>
</dbReference>
<evidence type="ECO:0000259" key="2">
    <source>
        <dbReference type="PROSITE" id="PS51002"/>
    </source>
</evidence>
<dbReference type="PANTHER" id="PTHR19271:SF16">
    <property type="entry name" value="CYTOCHROME B"/>
    <property type="match status" value="1"/>
</dbReference>
<reference evidence="3" key="1">
    <citation type="submission" date="2018-06" db="EMBL/GenBank/DDBJ databases">
        <authorList>
            <person name="Zhirakovskaya E."/>
        </authorList>
    </citation>
    <scope>NUCLEOTIDE SEQUENCE</scope>
</reference>